<accession>A0A9D2HIR7</accession>
<reference evidence="2" key="1">
    <citation type="journal article" date="2021" name="PeerJ">
        <title>Extensive microbial diversity within the chicken gut microbiome revealed by metagenomics and culture.</title>
        <authorList>
            <person name="Gilroy R."/>
            <person name="Ravi A."/>
            <person name="Getino M."/>
            <person name="Pursley I."/>
            <person name="Horton D.L."/>
            <person name="Alikhan N.F."/>
            <person name="Baker D."/>
            <person name="Gharbi K."/>
            <person name="Hall N."/>
            <person name="Watson M."/>
            <person name="Adriaenssens E.M."/>
            <person name="Foster-Nyarko E."/>
            <person name="Jarju S."/>
            <person name="Secka A."/>
            <person name="Antonio M."/>
            <person name="Oren A."/>
            <person name="Chaudhuri R.R."/>
            <person name="La Ragione R."/>
            <person name="Hildebrand F."/>
            <person name="Pallen M.J."/>
        </authorList>
    </citation>
    <scope>NUCLEOTIDE SEQUENCE</scope>
    <source>
        <strain evidence="2">CHK178-16964</strain>
    </source>
</reference>
<dbReference type="AlphaFoldDB" id="A0A9D2HIR7"/>
<dbReference type="Gene3D" id="2.10.270.10">
    <property type="entry name" value="Cholin Binding"/>
    <property type="match status" value="1"/>
</dbReference>
<comment type="caution">
    <text evidence="2">The sequence shown here is derived from an EMBL/GenBank/DDBJ whole genome shotgun (WGS) entry which is preliminary data.</text>
</comment>
<dbReference type="InterPro" id="IPR018337">
    <property type="entry name" value="Cell_wall/Cho-bd_repeat"/>
</dbReference>
<keyword evidence="1" id="KW-0677">Repeat</keyword>
<dbReference type="Proteomes" id="UP000823900">
    <property type="component" value="Unassembled WGS sequence"/>
</dbReference>
<dbReference type="SUPFAM" id="SSF69360">
    <property type="entry name" value="Cell wall binding repeat"/>
    <property type="match status" value="1"/>
</dbReference>
<gene>
    <name evidence="2" type="ORF">IAA07_12685</name>
</gene>
<name>A0A9D2HIR7_9FIRM</name>
<evidence type="ECO:0000256" key="1">
    <source>
        <dbReference type="ARBA" id="ARBA00022737"/>
    </source>
</evidence>
<protein>
    <submittedName>
        <fullName evidence="2">Uncharacterized protein</fullName>
    </submittedName>
</protein>
<organism evidence="2 3">
    <name type="scientific">Candidatus Lachnoclostridium stercoravium</name>
    <dbReference type="NCBI Taxonomy" id="2838633"/>
    <lineage>
        <taxon>Bacteria</taxon>
        <taxon>Bacillati</taxon>
        <taxon>Bacillota</taxon>
        <taxon>Clostridia</taxon>
        <taxon>Lachnospirales</taxon>
        <taxon>Lachnospiraceae</taxon>
    </lineage>
</organism>
<dbReference type="EMBL" id="DWZA01000104">
    <property type="protein sequence ID" value="HJA72406.1"/>
    <property type="molecule type" value="Genomic_DNA"/>
</dbReference>
<reference evidence="2" key="2">
    <citation type="submission" date="2021-04" db="EMBL/GenBank/DDBJ databases">
        <authorList>
            <person name="Gilroy R."/>
        </authorList>
    </citation>
    <scope>NUCLEOTIDE SEQUENCE</scope>
    <source>
        <strain evidence="2">CHK178-16964</strain>
    </source>
</reference>
<evidence type="ECO:0000313" key="2">
    <source>
        <dbReference type="EMBL" id="HJA72406.1"/>
    </source>
</evidence>
<dbReference type="Pfam" id="PF19085">
    <property type="entry name" value="Choline_bind_2"/>
    <property type="match status" value="1"/>
</dbReference>
<sequence>MGTLEGLLARFCEEDGYIEKASALGLDSKTANKGAGNYTKYSRDVNALGLMGCQGQPWCCTFQFALEAYEFGRDIALSHWNMTKNSYTGYNCFLSYSAFQAAGKTGMLPREGALVIFHYSHAGRVLDIYEENGKTWFHCCEGNTSSDLNDRNGGQVRIKARPADDPSIKGFCYIDYGASSRLPASQDKRSGWRMEDGGWRFYLGDTGKCVRNDWYCDGHQWAWFDGNGMAVHDTWYSYKNCWYYFDSSCYMAESRWISYKGRDYYLQADGVMAANAYVRSKDPEKDVYYFVDENGVYVPEKDTRFPDLTKYPQAV</sequence>
<proteinExistence type="predicted"/>
<evidence type="ECO:0000313" key="3">
    <source>
        <dbReference type="Proteomes" id="UP000823900"/>
    </source>
</evidence>